<protein>
    <submittedName>
        <fullName evidence="1">Uncharacterized protein</fullName>
    </submittedName>
</protein>
<gene>
    <name evidence="1" type="ORF">C4F50_01170</name>
</gene>
<dbReference type="Proteomes" id="UP000640614">
    <property type="component" value="Unassembled WGS sequence"/>
</dbReference>
<organism evidence="1 2">
    <name type="scientific">Flavobacterium hungaricum</name>
    <dbReference type="NCBI Taxonomy" id="2082725"/>
    <lineage>
        <taxon>Bacteria</taxon>
        <taxon>Pseudomonadati</taxon>
        <taxon>Bacteroidota</taxon>
        <taxon>Flavobacteriia</taxon>
        <taxon>Flavobacteriales</taxon>
        <taxon>Flavobacteriaceae</taxon>
        <taxon>Flavobacterium</taxon>
    </lineage>
</organism>
<evidence type="ECO:0000313" key="2">
    <source>
        <dbReference type="Proteomes" id="UP000640614"/>
    </source>
</evidence>
<comment type="caution">
    <text evidence="1">The sequence shown here is derived from an EMBL/GenBank/DDBJ whole genome shotgun (WGS) entry which is preliminary data.</text>
</comment>
<keyword evidence="2" id="KW-1185">Reference proteome</keyword>
<name>A0ABR9TDU0_9FLAO</name>
<dbReference type="EMBL" id="PRDM01000001">
    <property type="protein sequence ID" value="MBE8723538.1"/>
    <property type="molecule type" value="Genomic_DNA"/>
</dbReference>
<accession>A0ABR9TDU0</accession>
<dbReference type="RefSeq" id="WP_193844599.1">
    <property type="nucleotide sequence ID" value="NZ_PRDM01000001.1"/>
</dbReference>
<evidence type="ECO:0000313" key="1">
    <source>
        <dbReference type="EMBL" id="MBE8723538.1"/>
    </source>
</evidence>
<proteinExistence type="predicted"/>
<reference evidence="1 2" key="1">
    <citation type="submission" date="2018-07" db="EMBL/GenBank/DDBJ databases">
        <title>Genome assembly of strain KB82.</title>
        <authorList>
            <person name="Kukolya J."/>
            <person name="Horvath B."/>
            <person name="Nagy I."/>
            <person name="Toth A."/>
        </authorList>
    </citation>
    <scope>NUCLEOTIDE SEQUENCE [LARGE SCALE GENOMIC DNA]</scope>
    <source>
        <strain evidence="1 2">Kb82</strain>
    </source>
</reference>
<sequence length="147" mass="17341">MKFPDNPDIIQNEIYEAVAITDKVGDLRIRQLIQILSKVKHDLIIEGILKVFENENRLDSIYIDQKYAGMILKSIKPKTEENMEFLLNRVLKNWNKSIEELPFWFKDNYGIEKVKKAFSKVESTPLSEIELDKLKTMQWMLQIHSEA</sequence>